<evidence type="ECO:0000313" key="2">
    <source>
        <dbReference type="EnsemblMetazoa" id="AALB010780-PA"/>
    </source>
</evidence>
<organism evidence="2 3">
    <name type="scientific">Anopheles albimanus</name>
    <name type="common">New world malaria mosquito</name>
    <dbReference type="NCBI Taxonomy" id="7167"/>
    <lineage>
        <taxon>Eukaryota</taxon>
        <taxon>Metazoa</taxon>
        <taxon>Ecdysozoa</taxon>
        <taxon>Arthropoda</taxon>
        <taxon>Hexapoda</taxon>
        <taxon>Insecta</taxon>
        <taxon>Pterygota</taxon>
        <taxon>Neoptera</taxon>
        <taxon>Endopterygota</taxon>
        <taxon>Diptera</taxon>
        <taxon>Nematocera</taxon>
        <taxon>Culicoidea</taxon>
        <taxon>Culicidae</taxon>
        <taxon>Anophelinae</taxon>
        <taxon>Anopheles</taxon>
    </lineage>
</organism>
<protein>
    <submittedName>
        <fullName evidence="2">Uncharacterized protein</fullName>
    </submittedName>
</protein>
<feature type="region of interest" description="Disordered" evidence="1">
    <location>
        <begin position="22"/>
        <end position="59"/>
    </location>
</feature>
<accession>A0A182FW45</accession>
<reference evidence="2 3" key="1">
    <citation type="journal article" date="2017" name="G3 (Bethesda)">
        <title>The Physical Genome Mapping of Anopheles albimanus Corrected Scaffold Misassemblies and Identified Interarm Rearrangements in Genus Anopheles.</title>
        <authorList>
            <person name="Artemov G.N."/>
            <person name="Peery A.N."/>
            <person name="Jiang X."/>
            <person name="Tu Z."/>
            <person name="Stegniy V.N."/>
            <person name="Sharakhova M.V."/>
            <person name="Sharakhov I.V."/>
        </authorList>
    </citation>
    <scope>NUCLEOTIDE SEQUENCE [LARGE SCALE GENOMIC DNA]</scope>
    <source>
        <strain evidence="2 3">ALBI9_A</strain>
    </source>
</reference>
<proteinExistence type="predicted"/>
<dbReference type="VEuPathDB" id="VectorBase:AALB010780"/>
<reference evidence="2" key="2">
    <citation type="submission" date="2022-08" db="UniProtKB">
        <authorList>
            <consortium name="EnsemblMetazoa"/>
        </authorList>
    </citation>
    <scope>IDENTIFICATION</scope>
    <source>
        <strain evidence="2">STECLA/ALBI9_A</strain>
    </source>
</reference>
<sequence>MVLLKHFLKGTKLRITLTMAAGSDSQHATATSTPSPAVPVSARLTNGNDATALDDSSFA</sequence>
<feature type="compositionally biased region" description="Polar residues" evidence="1">
    <location>
        <begin position="23"/>
        <end position="35"/>
    </location>
</feature>
<evidence type="ECO:0000313" key="3">
    <source>
        <dbReference type="Proteomes" id="UP000069272"/>
    </source>
</evidence>
<keyword evidence="3" id="KW-1185">Reference proteome</keyword>
<dbReference type="Proteomes" id="UP000069272">
    <property type="component" value="Chromosome 3R"/>
</dbReference>
<dbReference type="AlphaFoldDB" id="A0A182FW45"/>
<dbReference type="VEuPathDB" id="VectorBase:AALB20_027508"/>
<dbReference type="EnsemblMetazoa" id="AALB010780-RA">
    <property type="protein sequence ID" value="AALB010780-PA"/>
    <property type="gene ID" value="AALB010780"/>
</dbReference>
<name>A0A182FW45_ANOAL</name>
<evidence type="ECO:0000256" key="1">
    <source>
        <dbReference type="SAM" id="MobiDB-lite"/>
    </source>
</evidence>